<proteinExistence type="predicted"/>
<dbReference type="EMBL" id="JAATOP010000005">
    <property type="protein sequence ID" value="NIY72484.1"/>
    <property type="molecule type" value="Genomic_DNA"/>
</dbReference>
<dbReference type="InterPro" id="IPR025234">
    <property type="entry name" value="YjzH-like"/>
</dbReference>
<evidence type="ECO:0000313" key="2">
    <source>
        <dbReference type="EMBL" id="NIY72484.1"/>
    </source>
</evidence>
<comment type="caution">
    <text evidence="2">The sequence shown here is derived from an EMBL/GenBank/DDBJ whole genome shotgun (WGS) entry which is preliminary data.</text>
</comment>
<organism evidence="2 3">
    <name type="scientific">Marivivens donghaensis</name>
    <dbReference type="NCBI Taxonomy" id="1699413"/>
    <lineage>
        <taxon>Bacteria</taxon>
        <taxon>Pseudomonadati</taxon>
        <taxon>Pseudomonadota</taxon>
        <taxon>Alphaproteobacteria</taxon>
        <taxon>Rhodobacterales</taxon>
        <taxon>Paracoccaceae</taxon>
        <taxon>Marivivens group</taxon>
        <taxon>Marivivens</taxon>
    </lineage>
</organism>
<sequence>MSNYEYKVVPAPKRAAKIKSAKSGDDRFAQTVETAINEMARGGWEFQRSESLPCDERKGLFSRATIVHTVLVFRRELTETSSAARSLSAVDATAKKKAPSEPQIAAKPSHIGRDEPRMEHAADDSED</sequence>
<gene>
    <name evidence="2" type="ORF">HCZ30_08550</name>
</gene>
<keyword evidence="3" id="KW-1185">Reference proteome</keyword>
<reference evidence="2 3" key="1">
    <citation type="submission" date="2020-03" db="EMBL/GenBank/DDBJ databases">
        <title>Bacterial isolates of synthetic phycosphere.</title>
        <authorList>
            <person name="Fu H."/>
            <person name="Moran M.A."/>
        </authorList>
    </citation>
    <scope>NUCLEOTIDE SEQUENCE [LARGE SCALE GENOMIC DNA]</scope>
    <source>
        <strain evidence="2 3">HF1</strain>
    </source>
</reference>
<evidence type="ECO:0000256" key="1">
    <source>
        <dbReference type="SAM" id="MobiDB-lite"/>
    </source>
</evidence>
<feature type="compositionally biased region" description="Basic and acidic residues" evidence="1">
    <location>
        <begin position="111"/>
        <end position="127"/>
    </location>
</feature>
<accession>A0ABX0VXE4</accession>
<evidence type="ECO:0000313" key="3">
    <source>
        <dbReference type="Proteomes" id="UP000709466"/>
    </source>
</evidence>
<name>A0ABX0VXE4_9RHOB</name>
<feature type="region of interest" description="Disordered" evidence="1">
    <location>
        <begin position="84"/>
        <end position="127"/>
    </location>
</feature>
<protein>
    <submittedName>
        <fullName evidence="2">DUF4177 domain-containing protein</fullName>
    </submittedName>
</protein>
<dbReference type="Proteomes" id="UP000709466">
    <property type="component" value="Unassembled WGS sequence"/>
</dbReference>
<dbReference type="Pfam" id="PF13783">
    <property type="entry name" value="DUF4177"/>
    <property type="match status" value="1"/>
</dbReference>
<dbReference type="RefSeq" id="WP_167637876.1">
    <property type="nucleotide sequence ID" value="NZ_JAATOP010000005.1"/>
</dbReference>